<gene>
    <name evidence="1" type="ORF">vBEcoMNBG1_005</name>
</gene>
<dbReference type="Proteomes" id="UP000246426">
    <property type="component" value="Genome"/>
</dbReference>
<name>A0A2U8QPC0_9CAUD</name>
<proteinExistence type="predicted"/>
<accession>A0A2U8QPC0</accession>
<evidence type="ECO:0000313" key="1">
    <source>
        <dbReference type="EMBL" id="AWM11814.1"/>
    </source>
</evidence>
<evidence type="ECO:0000313" key="2">
    <source>
        <dbReference type="Proteomes" id="UP000246426"/>
    </source>
</evidence>
<dbReference type="EMBL" id="MH243438">
    <property type="protein sequence ID" value="AWM11814.1"/>
    <property type="molecule type" value="Genomic_DNA"/>
</dbReference>
<reference evidence="1 2" key="1">
    <citation type="submission" date="2018-04" db="EMBL/GenBank/DDBJ databases">
        <title>Complete Genome Sequences of Two T4-Like Escherichia coli Bacteriophages.</title>
        <authorList>
            <person name="Costa A.R."/>
            <person name="Brouns S.J.J."/>
            <person name="Nobrega F.L."/>
        </authorList>
    </citation>
    <scope>NUCLEOTIDE SEQUENCE [LARGE SCALE GENOMIC DNA]</scope>
</reference>
<organism evidence="1 2">
    <name type="scientific">Escherichia phage vB_EcoM_NBG1</name>
    <dbReference type="NCBI Taxonomy" id="2184698"/>
    <lineage>
        <taxon>Viruses</taxon>
        <taxon>Duplodnaviria</taxon>
        <taxon>Heunggongvirae</taxon>
        <taxon>Uroviricota</taxon>
        <taxon>Caudoviricetes</taxon>
        <taxon>Pantevenvirales</taxon>
        <taxon>Straboviridae</taxon>
        <taxon>Tevenvirinae</taxon>
        <taxon>Mosigvirus</taxon>
        <taxon>Mosigvirus mar005p1</taxon>
    </lineage>
</organism>
<sequence>MAFNTAFKGFKGFEVGKKYRIIKGQEDNFLRILNTTGKRLNTNLHTTLLSKDFIVEEMIGYGVSVIAVEAVGDYGRTIHSMQGDILLYGAEFKFFEEVPEPDTAVDFKKGSIEFVDGSVIVSGDVVITVKSEQGRLAAIDALQKIKFK</sequence>
<protein>
    <submittedName>
        <fullName evidence="1">Uncharacterized protein</fullName>
    </submittedName>
</protein>